<proteinExistence type="inferred from homology"/>
<keyword evidence="3" id="KW-1003">Cell membrane</keyword>
<protein>
    <recommendedName>
        <fullName evidence="8">Glycosyltransferase 2-like domain-containing protein</fullName>
    </recommendedName>
</protein>
<keyword evidence="7" id="KW-1133">Transmembrane helix</keyword>
<evidence type="ECO:0000256" key="5">
    <source>
        <dbReference type="ARBA" id="ARBA00022679"/>
    </source>
</evidence>
<reference evidence="9" key="1">
    <citation type="submission" date="2021-03" db="EMBL/GenBank/DDBJ databases">
        <title>Revisited historic fungal species revealed as producer of novel bioactive compounds through whole genome sequencing and comparative genomics.</title>
        <authorList>
            <person name="Vignolle G.A."/>
            <person name="Hochenegger N."/>
            <person name="Mach R.L."/>
            <person name="Mach-Aigner A.R."/>
            <person name="Javad Rahimi M."/>
            <person name="Salim K.A."/>
            <person name="Chan C.M."/>
            <person name="Lim L.B.L."/>
            <person name="Cai F."/>
            <person name="Druzhinina I.S."/>
            <person name="U'Ren J.M."/>
            <person name="Derntl C."/>
        </authorList>
    </citation>
    <scope>NUCLEOTIDE SEQUENCE</scope>
    <source>
        <strain evidence="9">TUCIM 5799</strain>
    </source>
</reference>
<sequence>MEKGLFHAPEKEIPGSDCMAAIIGYREDEETFNQALKSYLQAANCRFVLVGIDGDDNEDQYMFEIFQKVFPERSAMVHMDTPLVDLALELSASLPESQNKEDHIISLCVREARQHLERSKVSLHDVRYLCISQPHMHKKGIMFSSFIFSLLITEIYGLEWIWSSDSDTIVDPDTLSSTTSVCASDNAVGGACTTLVIHNRSDNLLTRLSAAVYLSDYYLARSSPSSFGANECQSGPCALFRASAIAPILLRWYTQTVWGKWMRVNEDRHLTTLLLRQGYNVLYAADSIAATESPPTLRRWLLQQVRWARAVHVESFYAPGIYVLQHPVLFFNTVRREIGGILIPLTIAIYALTGRTARPVPGQDLVQRLLITCGYLALRNPYRPSRWAEWLWLLPGQVLYNISIQGIQFWALMTMLDGSWGTCMRGSAEVQADATGVSSVDSAGSGSLQSSLESGLLTQPVSEEKRSRVKLRAQEIGFFVLWIGLVIGAIGRVWATTWYGFGGSMATLVAFACMVPTWMGMSWWMVAVAN</sequence>
<evidence type="ECO:0000256" key="6">
    <source>
        <dbReference type="ARBA" id="ARBA00023136"/>
    </source>
</evidence>
<gene>
    <name evidence="9" type="ORF">JX265_003822</name>
</gene>
<comment type="similarity">
    <text evidence="2">Belongs to the NodC/HAS family.</text>
</comment>
<dbReference type="InterPro" id="IPR001173">
    <property type="entry name" value="Glyco_trans_2-like"/>
</dbReference>
<comment type="caution">
    <text evidence="9">The sequence shown here is derived from an EMBL/GenBank/DDBJ whole genome shotgun (WGS) entry which is preliminary data.</text>
</comment>
<evidence type="ECO:0000256" key="3">
    <source>
        <dbReference type="ARBA" id="ARBA00022475"/>
    </source>
</evidence>
<feature type="domain" description="Glycosyltransferase 2-like" evidence="8">
    <location>
        <begin position="160"/>
        <end position="404"/>
    </location>
</feature>
<dbReference type="PANTHER" id="PTHR22913">
    <property type="entry name" value="HYALURONAN SYNTHASE"/>
    <property type="match status" value="1"/>
</dbReference>
<evidence type="ECO:0000259" key="8">
    <source>
        <dbReference type="Pfam" id="PF13632"/>
    </source>
</evidence>
<feature type="transmembrane region" description="Helical" evidence="7">
    <location>
        <begin position="507"/>
        <end position="526"/>
    </location>
</feature>
<dbReference type="GO" id="GO:0030213">
    <property type="term" value="P:hyaluronan biosynthetic process"/>
    <property type="evidence" value="ECO:0007669"/>
    <property type="project" value="TreeGrafter"/>
</dbReference>
<dbReference type="AlphaFoldDB" id="A0A9P9WT96"/>
<evidence type="ECO:0000256" key="7">
    <source>
        <dbReference type="SAM" id="Phobius"/>
    </source>
</evidence>
<organism evidence="9 10">
    <name type="scientific">Neoarthrinium moseri</name>
    <dbReference type="NCBI Taxonomy" id="1658444"/>
    <lineage>
        <taxon>Eukaryota</taxon>
        <taxon>Fungi</taxon>
        <taxon>Dikarya</taxon>
        <taxon>Ascomycota</taxon>
        <taxon>Pezizomycotina</taxon>
        <taxon>Sordariomycetes</taxon>
        <taxon>Xylariomycetidae</taxon>
        <taxon>Amphisphaeriales</taxon>
        <taxon>Apiosporaceae</taxon>
        <taxon>Neoarthrinium</taxon>
    </lineage>
</organism>
<keyword evidence="6 7" id="KW-0472">Membrane</keyword>
<accession>A0A9P9WT96</accession>
<dbReference type="InterPro" id="IPR029044">
    <property type="entry name" value="Nucleotide-diphossugar_trans"/>
</dbReference>
<name>A0A9P9WT96_9PEZI</name>
<feature type="transmembrane region" description="Helical" evidence="7">
    <location>
        <begin position="476"/>
        <end position="495"/>
    </location>
</feature>
<dbReference type="Pfam" id="PF13632">
    <property type="entry name" value="Glyco_trans_2_3"/>
    <property type="match status" value="1"/>
</dbReference>
<keyword evidence="5" id="KW-0808">Transferase</keyword>
<evidence type="ECO:0000256" key="1">
    <source>
        <dbReference type="ARBA" id="ARBA00004236"/>
    </source>
</evidence>
<dbReference type="EMBL" id="JAFIMR010000006">
    <property type="protein sequence ID" value="KAI1877814.1"/>
    <property type="molecule type" value="Genomic_DNA"/>
</dbReference>
<keyword evidence="4" id="KW-0328">Glycosyltransferase</keyword>
<dbReference type="GO" id="GO:0085029">
    <property type="term" value="P:extracellular matrix assembly"/>
    <property type="evidence" value="ECO:0007669"/>
    <property type="project" value="TreeGrafter"/>
</dbReference>
<dbReference type="Gene3D" id="3.90.550.10">
    <property type="entry name" value="Spore Coat Polysaccharide Biosynthesis Protein SpsA, Chain A"/>
    <property type="match status" value="1"/>
</dbReference>
<dbReference type="Proteomes" id="UP000829685">
    <property type="component" value="Unassembled WGS sequence"/>
</dbReference>
<dbReference type="SUPFAM" id="SSF53448">
    <property type="entry name" value="Nucleotide-diphospho-sugar transferases"/>
    <property type="match status" value="1"/>
</dbReference>
<evidence type="ECO:0000256" key="2">
    <source>
        <dbReference type="ARBA" id="ARBA00006782"/>
    </source>
</evidence>
<evidence type="ECO:0000256" key="4">
    <source>
        <dbReference type="ARBA" id="ARBA00022676"/>
    </source>
</evidence>
<evidence type="ECO:0000313" key="10">
    <source>
        <dbReference type="Proteomes" id="UP000829685"/>
    </source>
</evidence>
<dbReference type="GO" id="GO:0005886">
    <property type="term" value="C:plasma membrane"/>
    <property type="evidence" value="ECO:0007669"/>
    <property type="project" value="UniProtKB-SubCell"/>
</dbReference>
<keyword evidence="10" id="KW-1185">Reference proteome</keyword>
<keyword evidence="7" id="KW-0812">Transmembrane</keyword>
<comment type="subcellular location">
    <subcellularLocation>
        <location evidence="1">Cell membrane</location>
    </subcellularLocation>
</comment>
<dbReference type="PANTHER" id="PTHR22913:SF12">
    <property type="entry name" value="MANNURONAN SYNTHASE"/>
    <property type="match status" value="1"/>
</dbReference>
<evidence type="ECO:0000313" key="9">
    <source>
        <dbReference type="EMBL" id="KAI1877814.1"/>
    </source>
</evidence>
<dbReference type="GO" id="GO:0050501">
    <property type="term" value="F:hyaluronan synthase activity"/>
    <property type="evidence" value="ECO:0007669"/>
    <property type="project" value="TreeGrafter"/>
</dbReference>